<gene>
    <name evidence="4" type="ORF">NMOB1V02_LOCUS7981</name>
</gene>
<dbReference type="SMART" id="SM01017">
    <property type="entry name" value="Arrestin_C"/>
    <property type="match status" value="1"/>
</dbReference>
<feature type="region of interest" description="Disordered" evidence="1">
    <location>
        <begin position="252"/>
        <end position="294"/>
    </location>
</feature>
<evidence type="ECO:0000313" key="4">
    <source>
        <dbReference type="EMBL" id="CAD7280321.1"/>
    </source>
</evidence>
<dbReference type="EMBL" id="CAJPEX010002080">
    <property type="protein sequence ID" value="CAG0920473.1"/>
    <property type="molecule type" value="Genomic_DNA"/>
</dbReference>
<keyword evidence="5" id="KW-1185">Reference proteome</keyword>
<proteinExistence type="predicted"/>
<name>A0A7R9GF97_9CRUS</name>
<dbReference type="AlphaFoldDB" id="A0A7R9GF97"/>
<dbReference type="EMBL" id="OA884117">
    <property type="protein sequence ID" value="CAD7280321.1"/>
    <property type="molecule type" value="Genomic_DNA"/>
</dbReference>
<dbReference type="PANTHER" id="PTHR11188">
    <property type="entry name" value="ARRESTIN DOMAIN CONTAINING PROTEIN"/>
    <property type="match status" value="1"/>
</dbReference>
<keyword evidence="2" id="KW-0812">Transmembrane</keyword>
<dbReference type="PANTHER" id="PTHR11188:SF17">
    <property type="entry name" value="FI21816P1"/>
    <property type="match status" value="1"/>
</dbReference>
<evidence type="ECO:0000256" key="2">
    <source>
        <dbReference type="SAM" id="Phobius"/>
    </source>
</evidence>
<dbReference type="InterPro" id="IPR011022">
    <property type="entry name" value="Arrestin_C-like"/>
</dbReference>
<dbReference type="SUPFAM" id="SSF81296">
    <property type="entry name" value="E set domains"/>
    <property type="match status" value="1"/>
</dbReference>
<evidence type="ECO:0000313" key="5">
    <source>
        <dbReference type="Proteomes" id="UP000678499"/>
    </source>
</evidence>
<dbReference type="GO" id="GO:0005737">
    <property type="term" value="C:cytoplasm"/>
    <property type="evidence" value="ECO:0007669"/>
    <property type="project" value="TreeGrafter"/>
</dbReference>
<reference evidence="4" key="1">
    <citation type="submission" date="2020-11" db="EMBL/GenBank/DDBJ databases">
        <authorList>
            <person name="Tran Van P."/>
        </authorList>
    </citation>
    <scope>NUCLEOTIDE SEQUENCE</scope>
</reference>
<keyword evidence="2" id="KW-0472">Membrane</keyword>
<protein>
    <recommendedName>
        <fullName evidence="3">Arrestin C-terminal-like domain-containing protein</fullName>
    </recommendedName>
</protein>
<keyword evidence="2" id="KW-1133">Transmembrane helix</keyword>
<dbReference type="Pfam" id="PF02752">
    <property type="entry name" value="Arrestin_C"/>
    <property type="match status" value="1"/>
</dbReference>
<organism evidence="4">
    <name type="scientific">Notodromas monacha</name>
    <dbReference type="NCBI Taxonomy" id="399045"/>
    <lineage>
        <taxon>Eukaryota</taxon>
        <taxon>Metazoa</taxon>
        <taxon>Ecdysozoa</taxon>
        <taxon>Arthropoda</taxon>
        <taxon>Crustacea</taxon>
        <taxon>Oligostraca</taxon>
        <taxon>Ostracoda</taxon>
        <taxon>Podocopa</taxon>
        <taxon>Podocopida</taxon>
        <taxon>Cypridocopina</taxon>
        <taxon>Cypridoidea</taxon>
        <taxon>Cyprididae</taxon>
        <taxon>Notodromas</taxon>
    </lineage>
</organism>
<feature type="domain" description="Arrestin C-terminal-like" evidence="3">
    <location>
        <begin position="116"/>
        <end position="248"/>
    </location>
</feature>
<evidence type="ECO:0000256" key="1">
    <source>
        <dbReference type="SAM" id="MobiDB-lite"/>
    </source>
</evidence>
<dbReference type="InterPro" id="IPR014756">
    <property type="entry name" value="Ig_E-set"/>
</dbReference>
<accession>A0A7R9GF97</accession>
<sequence length="294" mass="33624">MLWELHNFWGYFYFLLCQFLVGIMVFIDIIIDGGCVVYAGTTLKTEIVIENAPRHAKVLEVILHGFGQVEWQEERPAMSEADAMLPIFDTFKKTEEYIFLRKSTVIEKQLRTLFWKRGQMRVTLELPAHTFLLGEDIRVQAKIINHSSVAVRKSKASVFQLFTWNGCRRTKPEWVQIASVTCGVVAPGEKFHWNNVPLKIPTDIPPSDLGPRCRLFKVLHGFQFDVVPEGLHREVKFRSRVYFVSKHSLRSDGNTENAAVTSQQEMPSVEGNDPPPSYEEACAGVPGRDREIEL</sequence>
<evidence type="ECO:0000259" key="3">
    <source>
        <dbReference type="SMART" id="SM01017"/>
    </source>
</evidence>
<dbReference type="InterPro" id="IPR014752">
    <property type="entry name" value="Arrestin-like_C"/>
</dbReference>
<dbReference type="GO" id="GO:0015031">
    <property type="term" value="P:protein transport"/>
    <property type="evidence" value="ECO:0007669"/>
    <property type="project" value="TreeGrafter"/>
</dbReference>
<dbReference type="Gene3D" id="2.60.40.640">
    <property type="match status" value="1"/>
</dbReference>
<dbReference type="InterPro" id="IPR050357">
    <property type="entry name" value="Arrestin_domain-protein"/>
</dbReference>
<feature type="transmembrane region" description="Helical" evidence="2">
    <location>
        <begin position="12"/>
        <end position="31"/>
    </location>
</feature>
<dbReference type="Proteomes" id="UP000678499">
    <property type="component" value="Unassembled WGS sequence"/>
</dbReference>
<feature type="compositionally biased region" description="Polar residues" evidence="1">
    <location>
        <begin position="252"/>
        <end position="266"/>
    </location>
</feature>